<evidence type="ECO:0000313" key="2">
    <source>
        <dbReference type="EMBL" id="UPV74410.1"/>
    </source>
</evidence>
<sequence length="117" mass="12898">MEFETAFDLLSNEYRRAVVALLDEEGSVPRDKLTARLLARGVGVSAEDDRTNRRQLRIALHHNHLPRLADAGVVTDDGEAITPTEELADLAAWLDESSHVAPTATTDLDDQLLAFYA</sequence>
<reference evidence="2 3" key="1">
    <citation type="submission" date="2022-04" db="EMBL/GenBank/DDBJ databases">
        <title>Diverse halophilic archaea isolated from saline environments.</title>
        <authorList>
            <person name="Cui H.-L."/>
        </authorList>
    </citation>
    <scope>NUCLEOTIDE SEQUENCE [LARGE SCALE GENOMIC DNA]</scope>
    <source>
        <strain evidence="2 3">XZYJT49</strain>
    </source>
</reference>
<organism evidence="2 3">
    <name type="scientific">Halorussus limi</name>
    <dbReference type="NCBI Taxonomy" id="2938695"/>
    <lineage>
        <taxon>Archaea</taxon>
        <taxon>Methanobacteriati</taxon>
        <taxon>Methanobacteriota</taxon>
        <taxon>Stenosarchaea group</taxon>
        <taxon>Halobacteria</taxon>
        <taxon>Halobacteriales</taxon>
        <taxon>Haladaptataceae</taxon>
        <taxon>Halorussus</taxon>
    </lineage>
</organism>
<dbReference type="Proteomes" id="UP000830729">
    <property type="component" value="Chromosome"/>
</dbReference>
<dbReference type="InterPro" id="IPR036388">
    <property type="entry name" value="WH-like_DNA-bd_sf"/>
</dbReference>
<dbReference type="GeneID" id="72187131"/>
<gene>
    <name evidence="2" type="ORF">M0R89_17990</name>
</gene>
<name>A0A8U0HTS2_9EURY</name>
<keyword evidence="3" id="KW-1185">Reference proteome</keyword>
<accession>A0A8U0HTS2</accession>
<dbReference type="AlphaFoldDB" id="A0A8U0HTS2"/>
<dbReference type="RefSeq" id="WP_248650456.1">
    <property type="nucleotide sequence ID" value="NZ_CP096659.1"/>
</dbReference>
<protein>
    <recommendedName>
        <fullName evidence="1">DUF7344 domain-containing protein</fullName>
    </recommendedName>
</protein>
<proteinExistence type="predicted"/>
<dbReference type="InterPro" id="IPR055768">
    <property type="entry name" value="DUF7344"/>
</dbReference>
<dbReference type="Gene3D" id="1.10.10.10">
    <property type="entry name" value="Winged helix-like DNA-binding domain superfamily/Winged helix DNA-binding domain"/>
    <property type="match status" value="1"/>
</dbReference>
<dbReference type="EMBL" id="CP096659">
    <property type="protein sequence ID" value="UPV74410.1"/>
    <property type="molecule type" value="Genomic_DNA"/>
</dbReference>
<dbReference type="Pfam" id="PF24035">
    <property type="entry name" value="DUF7344"/>
    <property type="match status" value="1"/>
</dbReference>
<feature type="domain" description="DUF7344" evidence="1">
    <location>
        <begin position="7"/>
        <end position="79"/>
    </location>
</feature>
<dbReference type="KEGG" id="halx:M0R89_17990"/>
<evidence type="ECO:0000313" key="3">
    <source>
        <dbReference type="Proteomes" id="UP000830729"/>
    </source>
</evidence>
<evidence type="ECO:0000259" key="1">
    <source>
        <dbReference type="Pfam" id="PF24035"/>
    </source>
</evidence>